<organism evidence="1 2">
    <name type="scientific">Bacillus paramycoides</name>
    <dbReference type="NCBI Taxonomy" id="2026194"/>
    <lineage>
        <taxon>Bacteria</taxon>
        <taxon>Bacillati</taxon>
        <taxon>Bacillota</taxon>
        <taxon>Bacilli</taxon>
        <taxon>Bacillales</taxon>
        <taxon>Bacillaceae</taxon>
        <taxon>Bacillus</taxon>
        <taxon>Bacillus cereus group</taxon>
    </lineage>
</organism>
<gene>
    <name evidence="1" type="ORF">BAU28_18655</name>
</gene>
<evidence type="ECO:0008006" key="3">
    <source>
        <dbReference type="Google" id="ProtNLM"/>
    </source>
</evidence>
<protein>
    <recommendedName>
        <fullName evidence="3">HNH endonuclease</fullName>
    </recommendedName>
</protein>
<evidence type="ECO:0000313" key="2">
    <source>
        <dbReference type="Proteomes" id="UP000182788"/>
    </source>
</evidence>
<evidence type="ECO:0000313" key="1">
    <source>
        <dbReference type="EMBL" id="OJD73952.1"/>
    </source>
</evidence>
<dbReference type="Proteomes" id="UP000182788">
    <property type="component" value="Unassembled WGS sequence"/>
</dbReference>
<accession>A0A1J9U590</accession>
<dbReference type="AlphaFoldDB" id="A0A1J9U590"/>
<dbReference type="EMBL" id="MAOI01000122">
    <property type="protein sequence ID" value="OJD73952.1"/>
    <property type="molecule type" value="Genomic_DNA"/>
</dbReference>
<proteinExistence type="predicted"/>
<name>A0A1J9U590_9BACI</name>
<sequence>MGRRCSAKGAIFMIEAVTQTFLEIQKQDVMKGTTDIPSFAREMTPKEIHSYEEANKPIRYVETRNQSLENDLHPITGVPFEKKIIELPSGEVVEGVFPEFPVTYEVQLEEQQYLNSDARQFKTAIRNLGQDVEYNLDLQKKFTPEQLEQIKYSETPDGYVWHHSEQPGVLQLVDKELHDKSGHTGGRNLWGGGTEHR</sequence>
<comment type="caution">
    <text evidence="1">The sequence shown here is derived from an EMBL/GenBank/DDBJ whole genome shotgun (WGS) entry which is preliminary data.</text>
</comment>
<reference evidence="1 2" key="1">
    <citation type="submission" date="2016-06" db="EMBL/GenBank/DDBJ databases">
        <title>First insights into the genetic diversity and population structure of in the Bacillus cereus group bacteria from diverse marine environments.</title>
        <authorList>
            <person name="Liu Y."/>
            <person name="Lai Q."/>
            <person name="Shao Z."/>
        </authorList>
    </citation>
    <scope>NUCLEOTIDE SEQUENCE [LARGE SCALE GENOMIC DNA]</scope>
    <source>
        <strain evidence="1 2">NH24A2</strain>
    </source>
</reference>
<dbReference type="Pfam" id="PF12639">
    <property type="entry name" value="Colicin-DNase"/>
    <property type="match status" value="1"/>
</dbReference>